<dbReference type="Proteomes" id="UP001177003">
    <property type="component" value="Chromosome 7"/>
</dbReference>
<evidence type="ECO:0000313" key="1">
    <source>
        <dbReference type="EMBL" id="CAI9294195.1"/>
    </source>
</evidence>
<accession>A0AA35ZK88</accession>
<name>A0AA35ZK88_LACSI</name>
<reference evidence="1" key="1">
    <citation type="submission" date="2023-04" db="EMBL/GenBank/DDBJ databases">
        <authorList>
            <person name="Vijverberg K."/>
            <person name="Xiong W."/>
            <person name="Schranz E."/>
        </authorList>
    </citation>
    <scope>NUCLEOTIDE SEQUENCE</scope>
</reference>
<gene>
    <name evidence="1" type="ORF">LSALG_LOCUS33184</name>
</gene>
<proteinExistence type="predicted"/>
<organism evidence="1 2">
    <name type="scientific">Lactuca saligna</name>
    <name type="common">Willowleaf lettuce</name>
    <dbReference type="NCBI Taxonomy" id="75948"/>
    <lineage>
        <taxon>Eukaryota</taxon>
        <taxon>Viridiplantae</taxon>
        <taxon>Streptophyta</taxon>
        <taxon>Embryophyta</taxon>
        <taxon>Tracheophyta</taxon>
        <taxon>Spermatophyta</taxon>
        <taxon>Magnoliopsida</taxon>
        <taxon>eudicotyledons</taxon>
        <taxon>Gunneridae</taxon>
        <taxon>Pentapetalae</taxon>
        <taxon>asterids</taxon>
        <taxon>campanulids</taxon>
        <taxon>Asterales</taxon>
        <taxon>Asteraceae</taxon>
        <taxon>Cichorioideae</taxon>
        <taxon>Cichorieae</taxon>
        <taxon>Lactucinae</taxon>
        <taxon>Lactuca</taxon>
    </lineage>
</organism>
<sequence length="152" mass="17384">MDQPITFLFPSQSKECRQSVPQYDSTDDCYFMGTFAEIQFDPDEENIAFDVMIKSEELILHEAIDLVDKNNELRVKFQTSSLNNELKELRTVSKEIHVLFVPDVKTTCENVNLKIEELGVDMAKEILALGHNYSSLHSKVDIIVDVVTKVVE</sequence>
<evidence type="ECO:0000313" key="2">
    <source>
        <dbReference type="Proteomes" id="UP001177003"/>
    </source>
</evidence>
<dbReference type="AlphaFoldDB" id="A0AA35ZK88"/>
<dbReference type="EMBL" id="OX465083">
    <property type="protein sequence ID" value="CAI9294195.1"/>
    <property type="molecule type" value="Genomic_DNA"/>
</dbReference>
<keyword evidence="2" id="KW-1185">Reference proteome</keyword>
<protein>
    <submittedName>
        <fullName evidence="1">Uncharacterized protein</fullName>
    </submittedName>
</protein>